<dbReference type="EMBL" id="JAFIMR010000023">
    <property type="protein sequence ID" value="KAI1864793.1"/>
    <property type="molecule type" value="Genomic_DNA"/>
</dbReference>
<name>A0A9Q0AK87_9PEZI</name>
<feature type="region of interest" description="Disordered" evidence="1">
    <location>
        <begin position="53"/>
        <end position="72"/>
    </location>
</feature>
<organism evidence="2 3">
    <name type="scientific">Neoarthrinium moseri</name>
    <dbReference type="NCBI Taxonomy" id="1658444"/>
    <lineage>
        <taxon>Eukaryota</taxon>
        <taxon>Fungi</taxon>
        <taxon>Dikarya</taxon>
        <taxon>Ascomycota</taxon>
        <taxon>Pezizomycotina</taxon>
        <taxon>Sordariomycetes</taxon>
        <taxon>Xylariomycetidae</taxon>
        <taxon>Amphisphaeriales</taxon>
        <taxon>Apiosporaceae</taxon>
        <taxon>Neoarthrinium</taxon>
    </lineage>
</organism>
<comment type="caution">
    <text evidence="2">The sequence shown here is derived from an EMBL/GenBank/DDBJ whole genome shotgun (WGS) entry which is preliminary data.</text>
</comment>
<accession>A0A9Q0AK87</accession>
<feature type="compositionally biased region" description="Polar residues" evidence="1">
    <location>
        <begin position="55"/>
        <end position="72"/>
    </location>
</feature>
<reference evidence="2" key="1">
    <citation type="submission" date="2021-03" db="EMBL/GenBank/DDBJ databases">
        <title>Revisited historic fungal species revealed as producer of novel bioactive compounds through whole genome sequencing and comparative genomics.</title>
        <authorList>
            <person name="Vignolle G.A."/>
            <person name="Hochenegger N."/>
            <person name="Mach R.L."/>
            <person name="Mach-Aigner A.R."/>
            <person name="Javad Rahimi M."/>
            <person name="Salim K.A."/>
            <person name="Chan C.M."/>
            <person name="Lim L.B.L."/>
            <person name="Cai F."/>
            <person name="Druzhinina I.S."/>
            <person name="U'Ren J.M."/>
            <person name="Derntl C."/>
        </authorList>
    </citation>
    <scope>NUCLEOTIDE SEQUENCE</scope>
    <source>
        <strain evidence="2">TUCIM 5799</strain>
    </source>
</reference>
<dbReference type="Proteomes" id="UP000829685">
    <property type="component" value="Unassembled WGS sequence"/>
</dbReference>
<evidence type="ECO:0000313" key="3">
    <source>
        <dbReference type="Proteomes" id="UP000829685"/>
    </source>
</evidence>
<proteinExistence type="predicted"/>
<keyword evidence="3" id="KW-1185">Reference proteome</keyword>
<evidence type="ECO:0000313" key="2">
    <source>
        <dbReference type="EMBL" id="KAI1864793.1"/>
    </source>
</evidence>
<sequence>MATPQTSQHFRLTQCQNCLCACPDVEGRRPLCSDCAEEFRRRKERVVDRVRGTSMDVQRPSNSRTLSYESGV</sequence>
<evidence type="ECO:0000256" key="1">
    <source>
        <dbReference type="SAM" id="MobiDB-lite"/>
    </source>
</evidence>
<gene>
    <name evidence="2" type="ORF">JX265_008517</name>
</gene>
<protein>
    <submittedName>
        <fullName evidence="2">Uncharacterized protein</fullName>
    </submittedName>
</protein>
<dbReference type="AlphaFoldDB" id="A0A9Q0AK87"/>